<feature type="compositionally biased region" description="Polar residues" evidence="2">
    <location>
        <begin position="306"/>
        <end position="319"/>
    </location>
</feature>
<dbReference type="AlphaFoldDB" id="F8MMD0"/>
<protein>
    <recommendedName>
        <fullName evidence="5">TIP41-domain-containing protein</fullName>
    </recommendedName>
</protein>
<dbReference type="GO" id="GO:0031929">
    <property type="term" value="P:TOR signaling"/>
    <property type="evidence" value="ECO:0007669"/>
    <property type="project" value="TreeGrafter"/>
</dbReference>
<feature type="compositionally biased region" description="Basic and acidic residues" evidence="2">
    <location>
        <begin position="147"/>
        <end position="157"/>
    </location>
</feature>
<dbReference type="Pfam" id="PF04176">
    <property type="entry name" value="TIP41"/>
    <property type="match status" value="1"/>
</dbReference>
<evidence type="ECO:0000256" key="2">
    <source>
        <dbReference type="SAM" id="MobiDB-lite"/>
    </source>
</evidence>
<sequence>MTSVKINHISSLNEPYPSPSALEAATTTHVQGAFVIATRKLPILKSGPIDAMSVRLGIPIPEMIFGDNLVSITHRPTGWSIEFNAEDALERVDKTGEKMLQVAYAGEWSSSREKTSAGISEVVKPFDWSYTTDYCGTERPGSTGGAEGKETKLHGDENTPDIPIELLKRRDPILFADEVVLYESELDDNGCSIVSVKLRVMEHRMLLLCRMFMRLDNVLVRVRDTRVYVDFDKEEVIREYTEREDKFENVKTKLFMQGLKLDQVTIALRDANQVAPLLPLIKQGVESVILGPGVATKTTTTTTTTRFPGQTQLTPQTQFVRPPPR</sequence>
<name>F8MMD0_NEUT8</name>
<reference evidence="4" key="1">
    <citation type="journal article" date="2011" name="Genetics">
        <title>Massive changes in genome architecture accompany the transition to self-fertility in the filamentous fungus Neurospora tetrasperma.</title>
        <authorList>
            <person name="Ellison C.E."/>
            <person name="Stajich J.E."/>
            <person name="Jacobson D.J."/>
            <person name="Natvig D.O."/>
            <person name="Lapidus A."/>
            <person name="Foster B."/>
            <person name="Aerts A."/>
            <person name="Riley R."/>
            <person name="Lindquist E.A."/>
            <person name="Grigoriev I.V."/>
            <person name="Taylor J.W."/>
        </authorList>
    </citation>
    <scope>NUCLEOTIDE SEQUENCE [LARGE SCALE GENOMIC DNA]</scope>
    <source>
        <strain evidence="4">FGSC 2508 / P0657</strain>
    </source>
</reference>
<evidence type="ECO:0000313" key="3">
    <source>
        <dbReference type="EMBL" id="EGO57804.1"/>
    </source>
</evidence>
<dbReference type="PANTHER" id="PTHR21021:SF16">
    <property type="entry name" value="TIP41-LIKE PROTEIN"/>
    <property type="match status" value="1"/>
</dbReference>
<dbReference type="PANTHER" id="PTHR21021">
    <property type="entry name" value="GAF/PUTATIVE CYTOSKELETAL PROTEIN"/>
    <property type="match status" value="1"/>
</dbReference>
<evidence type="ECO:0008006" key="5">
    <source>
        <dbReference type="Google" id="ProtNLM"/>
    </source>
</evidence>
<dbReference type="EMBL" id="GL891304">
    <property type="protein sequence ID" value="EGO57804.1"/>
    <property type="molecule type" value="Genomic_DNA"/>
</dbReference>
<feature type="region of interest" description="Disordered" evidence="2">
    <location>
        <begin position="299"/>
        <end position="325"/>
    </location>
</feature>
<gene>
    <name evidence="3" type="ORF">NEUTE1DRAFT_63040</name>
</gene>
<comment type="similarity">
    <text evidence="1">Belongs to the TIP41 family.</text>
</comment>
<dbReference type="OrthoDB" id="10253878at2759"/>
<proteinExistence type="inferred from homology"/>
<dbReference type="RefSeq" id="XP_009850895.1">
    <property type="nucleotide sequence ID" value="XM_009852593.1"/>
</dbReference>
<dbReference type="HOGENOM" id="CLU_039187_0_1_1"/>
<dbReference type="KEGG" id="nte:NEUTE1DRAFT63040"/>
<organism evidence="3 4">
    <name type="scientific">Neurospora tetrasperma (strain FGSC 2508 / ATCC MYA-4615 / P0657)</name>
    <dbReference type="NCBI Taxonomy" id="510951"/>
    <lineage>
        <taxon>Eukaryota</taxon>
        <taxon>Fungi</taxon>
        <taxon>Dikarya</taxon>
        <taxon>Ascomycota</taxon>
        <taxon>Pezizomycotina</taxon>
        <taxon>Sordariomycetes</taxon>
        <taxon>Sordariomycetidae</taxon>
        <taxon>Sordariales</taxon>
        <taxon>Sordariaceae</taxon>
        <taxon>Neurospora</taxon>
    </lineage>
</organism>
<dbReference type="InterPro" id="IPR051330">
    <property type="entry name" value="Phosphatase_reg/MetRdx"/>
</dbReference>
<dbReference type="VEuPathDB" id="FungiDB:NEUTE1DRAFT_63040"/>
<dbReference type="Proteomes" id="UP000008065">
    <property type="component" value="Unassembled WGS sequence"/>
</dbReference>
<dbReference type="InterPro" id="IPR007303">
    <property type="entry name" value="TIP41-like"/>
</dbReference>
<feature type="region of interest" description="Disordered" evidence="2">
    <location>
        <begin position="137"/>
        <end position="158"/>
    </location>
</feature>
<dbReference type="GO" id="GO:0005829">
    <property type="term" value="C:cytosol"/>
    <property type="evidence" value="ECO:0007669"/>
    <property type="project" value="TreeGrafter"/>
</dbReference>
<dbReference type="GeneID" id="20828987"/>
<evidence type="ECO:0000256" key="1">
    <source>
        <dbReference type="ARBA" id="ARBA00006658"/>
    </source>
</evidence>
<keyword evidence="4" id="KW-1185">Reference proteome</keyword>
<evidence type="ECO:0000313" key="4">
    <source>
        <dbReference type="Proteomes" id="UP000008065"/>
    </source>
</evidence>
<accession>F8MMD0</accession>